<gene>
    <name evidence="2" type="ORF">C2E21_2129</name>
</gene>
<keyword evidence="1" id="KW-1133">Transmembrane helix</keyword>
<organism evidence="2 3">
    <name type="scientific">Chlorella sorokiniana</name>
    <name type="common">Freshwater green alga</name>
    <dbReference type="NCBI Taxonomy" id="3076"/>
    <lineage>
        <taxon>Eukaryota</taxon>
        <taxon>Viridiplantae</taxon>
        <taxon>Chlorophyta</taxon>
        <taxon>core chlorophytes</taxon>
        <taxon>Trebouxiophyceae</taxon>
        <taxon>Chlorellales</taxon>
        <taxon>Chlorellaceae</taxon>
        <taxon>Chlorella clade</taxon>
        <taxon>Chlorella</taxon>
    </lineage>
</organism>
<dbReference type="Proteomes" id="UP000239899">
    <property type="component" value="Unassembled WGS sequence"/>
</dbReference>
<keyword evidence="1" id="KW-0472">Membrane</keyword>
<dbReference type="EMBL" id="LHPG02000004">
    <property type="protein sequence ID" value="PRW59208.1"/>
    <property type="molecule type" value="Genomic_DNA"/>
</dbReference>
<dbReference type="AlphaFoldDB" id="A0A2P6TYR9"/>
<comment type="caution">
    <text evidence="2">The sequence shown here is derived from an EMBL/GenBank/DDBJ whole genome shotgun (WGS) entry which is preliminary data.</text>
</comment>
<feature type="transmembrane region" description="Helical" evidence="1">
    <location>
        <begin position="12"/>
        <end position="36"/>
    </location>
</feature>
<protein>
    <submittedName>
        <fullName evidence="2">Thiamine thiamine pyrophosphate ABC transporter permease</fullName>
    </submittedName>
</protein>
<keyword evidence="1" id="KW-0812">Transmembrane</keyword>
<sequence length="207" mass="20944">MGFAAGTTALHALYSPSITGTSLVAGATVMGLTFLVPYQHYVKTNGGLKPAEAVKSYFGAVPDHFKISGLQSGLYSLLTPVLALAGASYLFAPGMSLTEVFGFVKGVEGFFFWQAIGGGLMTVAPALTFSLKKLADGGRLGETWAKTLNAGLMAAALGHLAVLFPMMTANQGGPMLPWVGGAWATALLGGGLGIMGGGAAKAAAGRV</sequence>
<reference evidence="2 3" key="1">
    <citation type="journal article" date="2018" name="Plant J.">
        <title>Genome sequences of Chlorella sorokiniana UTEX 1602 and Micractinium conductrix SAG 241.80: implications to maltose excretion by a green alga.</title>
        <authorList>
            <person name="Arriola M.B."/>
            <person name="Velmurugan N."/>
            <person name="Zhang Y."/>
            <person name="Plunkett M.H."/>
            <person name="Hondzo H."/>
            <person name="Barney B.M."/>
        </authorList>
    </citation>
    <scope>NUCLEOTIDE SEQUENCE [LARGE SCALE GENOMIC DNA]</scope>
    <source>
        <strain evidence="3">UTEX 1602</strain>
    </source>
</reference>
<evidence type="ECO:0000313" key="3">
    <source>
        <dbReference type="Proteomes" id="UP000239899"/>
    </source>
</evidence>
<feature type="transmembrane region" description="Helical" evidence="1">
    <location>
        <begin position="143"/>
        <end position="166"/>
    </location>
</feature>
<feature type="transmembrane region" description="Helical" evidence="1">
    <location>
        <begin position="178"/>
        <end position="200"/>
    </location>
</feature>
<name>A0A2P6TYR9_CHLSO</name>
<evidence type="ECO:0000313" key="2">
    <source>
        <dbReference type="EMBL" id="PRW59208.1"/>
    </source>
</evidence>
<keyword evidence="3" id="KW-1185">Reference proteome</keyword>
<evidence type="ECO:0000256" key="1">
    <source>
        <dbReference type="SAM" id="Phobius"/>
    </source>
</evidence>
<accession>A0A2P6TYR9</accession>
<proteinExistence type="predicted"/>
<feature type="transmembrane region" description="Helical" evidence="1">
    <location>
        <begin position="111"/>
        <end position="131"/>
    </location>
</feature>
<feature type="transmembrane region" description="Helical" evidence="1">
    <location>
        <begin position="74"/>
        <end position="91"/>
    </location>
</feature>
<dbReference type="OrthoDB" id="514390at2759"/>